<dbReference type="RefSeq" id="WP_134567121.1">
    <property type="nucleotide sequence ID" value="NZ_SOFP01000046.1"/>
</dbReference>
<evidence type="ECO:0000313" key="1">
    <source>
        <dbReference type="EMBL" id="TFC15383.1"/>
    </source>
</evidence>
<protein>
    <submittedName>
        <fullName evidence="1">Uncharacterized protein</fullName>
    </submittedName>
</protein>
<gene>
    <name evidence="1" type="ORF">E3O19_09780</name>
</gene>
<dbReference type="EMBL" id="SOFP01000046">
    <property type="protein sequence ID" value="TFC15383.1"/>
    <property type="molecule type" value="Genomic_DNA"/>
</dbReference>
<sequence length="134" mass="14468">MTRSLRIEDSAPVTTMAEARERVRDLVGHAVQPQLWFMLLDRHGRQLPLLIPVDGIPLRPESGRLTVLAARLNDLLAELAPGGSVIVTLERPGSAALTPPDQAWAGELAKAFGTVVKITGMFVAHDDGVCELRA</sequence>
<organism evidence="1 2">
    <name type="scientific">Cryobacterium algoritolerans</name>
    <dbReference type="NCBI Taxonomy" id="1259184"/>
    <lineage>
        <taxon>Bacteria</taxon>
        <taxon>Bacillati</taxon>
        <taxon>Actinomycetota</taxon>
        <taxon>Actinomycetes</taxon>
        <taxon>Micrococcales</taxon>
        <taxon>Microbacteriaceae</taxon>
        <taxon>Cryobacterium</taxon>
    </lineage>
</organism>
<dbReference type="AlphaFoldDB" id="A0A4R8WVG4"/>
<keyword evidence="2" id="KW-1185">Reference proteome</keyword>
<proteinExistence type="predicted"/>
<evidence type="ECO:0000313" key="2">
    <source>
        <dbReference type="Proteomes" id="UP000298412"/>
    </source>
</evidence>
<name>A0A4R8WVG4_9MICO</name>
<dbReference type="OrthoDB" id="5123240at2"/>
<accession>A0A4R8WVG4</accession>
<reference evidence="1 2" key="1">
    <citation type="submission" date="2019-03" db="EMBL/GenBank/DDBJ databases">
        <title>Genomics of glacier-inhabiting Cryobacterium strains.</title>
        <authorList>
            <person name="Liu Q."/>
            <person name="Xin Y.-H."/>
        </authorList>
    </citation>
    <scope>NUCLEOTIDE SEQUENCE [LARGE SCALE GENOMIC DNA]</scope>
    <source>
        <strain evidence="1 2">MDT1-3</strain>
    </source>
</reference>
<comment type="caution">
    <text evidence="1">The sequence shown here is derived from an EMBL/GenBank/DDBJ whole genome shotgun (WGS) entry which is preliminary data.</text>
</comment>
<dbReference type="Proteomes" id="UP000298412">
    <property type="component" value="Unassembled WGS sequence"/>
</dbReference>